<gene>
    <name evidence="1" type="ORF">UFOVP359_16</name>
</gene>
<name>A0A6J7WY75_9CAUD</name>
<reference evidence="1" key="1">
    <citation type="submission" date="2020-05" db="EMBL/GenBank/DDBJ databases">
        <authorList>
            <person name="Chiriac C."/>
            <person name="Salcher M."/>
            <person name="Ghai R."/>
            <person name="Kavagutti S V."/>
        </authorList>
    </citation>
    <scope>NUCLEOTIDE SEQUENCE</scope>
</reference>
<accession>A0A6J7WY75</accession>
<sequence length="74" mass="9088">MSKQYHWVVVYDEDWGAFMVDAESEFDRDKIMYNKETGRWEYLDRDTEEEAEYQRLEEILAYQITRLDIPEKIG</sequence>
<evidence type="ECO:0000313" key="1">
    <source>
        <dbReference type="EMBL" id="CAB5221682.1"/>
    </source>
</evidence>
<organism evidence="1">
    <name type="scientific">uncultured Caudovirales phage</name>
    <dbReference type="NCBI Taxonomy" id="2100421"/>
    <lineage>
        <taxon>Viruses</taxon>
        <taxon>Duplodnaviria</taxon>
        <taxon>Heunggongvirae</taxon>
        <taxon>Uroviricota</taxon>
        <taxon>Caudoviricetes</taxon>
        <taxon>Peduoviridae</taxon>
        <taxon>Maltschvirus</taxon>
        <taxon>Maltschvirus maltsch</taxon>
    </lineage>
</organism>
<dbReference type="EMBL" id="LR798295">
    <property type="protein sequence ID" value="CAB5221682.1"/>
    <property type="molecule type" value="Genomic_DNA"/>
</dbReference>
<proteinExistence type="predicted"/>
<protein>
    <submittedName>
        <fullName evidence="1">Uncharacterized protein</fullName>
    </submittedName>
</protein>